<feature type="transmembrane region" description="Helical" evidence="1">
    <location>
        <begin position="139"/>
        <end position="165"/>
    </location>
</feature>
<feature type="transmembrane region" description="Helical" evidence="1">
    <location>
        <begin position="102"/>
        <end position="119"/>
    </location>
</feature>
<evidence type="ECO:0000256" key="1">
    <source>
        <dbReference type="SAM" id="Phobius"/>
    </source>
</evidence>
<evidence type="ECO:0000313" key="2">
    <source>
        <dbReference type="EMBL" id="OQP50068.1"/>
    </source>
</evidence>
<gene>
    <name evidence="2" type="ORF">A4D02_26905</name>
</gene>
<keyword evidence="3" id="KW-1185">Reference proteome</keyword>
<feature type="transmembrane region" description="Helical" evidence="1">
    <location>
        <begin position="12"/>
        <end position="32"/>
    </location>
</feature>
<name>A0ABX3NZF5_9BACT</name>
<organism evidence="2 3">
    <name type="scientific">Niastella koreensis</name>
    <dbReference type="NCBI Taxonomy" id="354356"/>
    <lineage>
        <taxon>Bacteria</taxon>
        <taxon>Pseudomonadati</taxon>
        <taxon>Bacteroidota</taxon>
        <taxon>Chitinophagia</taxon>
        <taxon>Chitinophagales</taxon>
        <taxon>Chitinophagaceae</taxon>
        <taxon>Niastella</taxon>
    </lineage>
</organism>
<proteinExistence type="predicted"/>
<protein>
    <recommendedName>
        <fullName evidence="4">VanZ family protein</fullName>
    </recommendedName>
</protein>
<accession>A0ABX3NZF5</accession>
<dbReference type="Proteomes" id="UP000192277">
    <property type="component" value="Unassembled WGS sequence"/>
</dbReference>
<feature type="transmembrane region" description="Helical" evidence="1">
    <location>
        <begin position="71"/>
        <end position="90"/>
    </location>
</feature>
<keyword evidence="1" id="KW-0472">Membrane</keyword>
<comment type="caution">
    <text evidence="2">The sequence shown here is derived from an EMBL/GenBank/DDBJ whole genome shotgun (WGS) entry which is preliminary data.</text>
</comment>
<keyword evidence="1" id="KW-0812">Transmembrane</keyword>
<dbReference type="EMBL" id="LWBO01000007">
    <property type="protein sequence ID" value="OQP50068.1"/>
    <property type="molecule type" value="Genomic_DNA"/>
</dbReference>
<evidence type="ECO:0000313" key="3">
    <source>
        <dbReference type="Proteomes" id="UP000192277"/>
    </source>
</evidence>
<evidence type="ECO:0008006" key="4">
    <source>
        <dbReference type="Google" id="ProtNLM"/>
    </source>
</evidence>
<reference evidence="2 3" key="1">
    <citation type="submission" date="2016-04" db="EMBL/GenBank/DDBJ databases">
        <authorList>
            <person name="Chen L."/>
            <person name="Zhuang W."/>
            <person name="Wang G."/>
        </authorList>
    </citation>
    <scope>NUCLEOTIDE SEQUENCE [LARGE SCALE GENOMIC DNA]</scope>
    <source>
        <strain evidence="3">GR20</strain>
    </source>
</reference>
<dbReference type="RefSeq" id="WP_014219387.1">
    <property type="nucleotide sequence ID" value="NZ_LWBO01000007.1"/>
</dbReference>
<sequence length="180" mass="21065">MNKLIAKKYIIPYIALFLLFRFIFGEIESYYIKNAVVSPHPIDVHSWEAKFKIDKQYVMDAKHFGYDHQRYFTSFFPLDLVFPVVYTLLFMSCLQVCTHLKLYRILAVVIVMGAIFDYLEDLSFATYLLGAGDGIATVVSYFTTIKTILLIANIFMALIWILVWLKQLVFKNENNIAYKR</sequence>
<keyword evidence="1" id="KW-1133">Transmembrane helix</keyword>